<name>A0AAV3NTX3_LITER</name>
<proteinExistence type="predicted"/>
<dbReference type="Pfam" id="PF00582">
    <property type="entry name" value="Usp"/>
    <property type="match status" value="1"/>
</dbReference>
<evidence type="ECO:0000259" key="1">
    <source>
        <dbReference type="Pfam" id="PF00582"/>
    </source>
</evidence>
<keyword evidence="3" id="KW-1185">Reference proteome</keyword>
<dbReference type="EMBL" id="BAABME010030410">
    <property type="protein sequence ID" value="GAA0141198.1"/>
    <property type="molecule type" value="Genomic_DNA"/>
</dbReference>
<dbReference type="InterPro" id="IPR014729">
    <property type="entry name" value="Rossmann-like_a/b/a_fold"/>
</dbReference>
<organism evidence="2 3">
    <name type="scientific">Lithospermum erythrorhizon</name>
    <name type="common">Purple gromwell</name>
    <name type="synonym">Lithospermum officinale var. erythrorhizon</name>
    <dbReference type="NCBI Taxonomy" id="34254"/>
    <lineage>
        <taxon>Eukaryota</taxon>
        <taxon>Viridiplantae</taxon>
        <taxon>Streptophyta</taxon>
        <taxon>Embryophyta</taxon>
        <taxon>Tracheophyta</taxon>
        <taxon>Spermatophyta</taxon>
        <taxon>Magnoliopsida</taxon>
        <taxon>eudicotyledons</taxon>
        <taxon>Gunneridae</taxon>
        <taxon>Pentapetalae</taxon>
        <taxon>asterids</taxon>
        <taxon>lamiids</taxon>
        <taxon>Boraginales</taxon>
        <taxon>Boraginaceae</taxon>
        <taxon>Boraginoideae</taxon>
        <taxon>Lithospermeae</taxon>
        <taxon>Lithospermum</taxon>
    </lineage>
</organism>
<keyword evidence="2" id="KW-0378">Hydrolase</keyword>
<comment type="caution">
    <text evidence="2">The sequence shown here is derived from an EMBL/GenBank/DDBJ whole genome shotgun (WGS) entry which is preliminary data.</text>
</comment>
<accession>A0AAV3NTX3</accession>
<dbReference type="SUPFAM" id="SSF52402">
    <property type="entry name" value="Adenine nucleotide alpha hydrolases-like"/>
    <property type="match status" value="1"/>
</dbReference>
<dbReference type="GO" id="GO:0016787">
    <property type="term" value="F:hydrolase activity"/>
    <property type="evidence" value="ECO:0007669"/>
    <property type="project" value="UniProtKB-KW"/>
</dbReference>
<dbReference type="PANTHER" id="PTHR47000">
    <property type="entry name" value="ADENINE NUCLEOTIDE ALPHA HYDROLASES-LIKE SUPERFAMILY PROTEIN"/>
    <property type="match status" value="1"/>
</dbReference>
<evidence type="ECO:0000313" key="3">
    <source>
        <dbReference type="Proteomes" id="UP001454036"/>
    </source>
</evidence>
<dbReference type="Gene3D" id="3.40.50.620">
    <property type="entry name" value="HUPs"/>
    <property type="match status" value="1"/>
</dbReference>
<dbReference type="Proteomes" id="UP001454036">
    <property type="component" value="Unassembled WGS sequence"/>
</dbReference>
<protein>
    <submittedName>
        <fullName evidence="2">Hydrolase</fullName>
    </submittedName>
</protein>
<dbReference type="PANTHER" id="PTHR47000:SF3">
    <property type="entry name" value="ADENINE NUCLEOTIDE ALPHA HYDROLASES-LIKE SUPERFAMILY PROTEIN"/>
    <property type="match status" value="1"/>
</dbReference>
<gene>
    <name evidence="2" type="ORF">LIER_42651</name>
</gene>
<feature type="domain" description="UspA" evidence="1">
    <location>
        <begin position="69"/>
        <end position="210"/>
    </location>
</feature>
<reference evidence="2 3" key="1">
    <citation type="submission" date="2024-01" db="EMBL/GenBank/DDBJ databases">
        <title>The complete chloroplast genome sequence of Lithospermum erythrorhizon: insights into the phylogenetic relationship among Boraginaceae species and the maternal lineages of purple gromwells.</title>
        <authorList>
            <person name="Okada T."/>
            <person name="Watanabe K."/>
        </authorList>
    </citation>
    <scope>NUCLEOTIDE SEQUENCE [LARGE SCALE GENOMIC DNA]</scope>
</reference>
<evidence type="ECO:0000313" key="2">
    <source>
        <dbReference type="EMBL" id="GAA0141198.1"/>
    </source>
</evidence>
<dbReference type="InterPro" id="IPR006016">
    <property type="entry name" value="UspA"/>
</dbReference>
<dbReference type="AlphaFoldDB" id="A0AAV3NTX3"/>
<sequence length="233" mass="26154">MVRVRETMSGLCMSRALPRVRVPSPRSIQYTKSNSLIGPDEKKEFVKGVGEMSFNCYVSKPGDSEKGNRVMLVVDSSIEARGALQWALSHTVQAHEDTIVLFHVIKPPQPGGESGLENERATEVLRSLKNLCVDKRPGVNVEVAIQEGKDKGGVIVEAAKRLKVSLLVLGQRRRSILWKLRMIWTAENRARARVVDYCIQNANCMTIAVRRKSKKDGGYLITTKRHKNFWLLA</sequence>
<dbReference type="CDD" id="cd00293">
    <property type="entry name" value="USP-like"/>
    <property type="match status" value="1"/>
</dbReference>